<feature type="transmembrane region" description="Helical" evidence="6">
    <location>
        <begin position="637"/>
        <end position="654"/>
    </location>
</feature>
<dbReference type="PANTHER" id="PTHR47371">
    <property type="entry name" value="LIPOTEICHOIC ACID SYNTHASE"/>
    <property type="match status" value="1"/>
</dbReference>
<dbReference type="Gene3D" id="3.30.1120.170">
    <property type="match status" value="1"/>
</dbReference>
<dbReference type="InterPro" id="IPR013783">
    <property type="entry name" value="Ig-like_fold"/>
</dbReference>
<evidence type="ECO:0000256" key="2">
    <source>
        <dbReference type="ARBA" id="ARBA00022475"/>
    </source>
</evidence>
<keyword evidence="7" id="KW-0732">Signal</keyword>
<dbReference type="InterPro" id="IPR050448">
    <property type="entry name" value="OpgB/LTA_synthase_biosynth"/>
</dbReference>
<dbReference type="PANTHER" id="PTHR47371:SF3">
    <property type="entry name" value="PHOSPHOGLYCEROL TRANSFERASE I"/>
    <property type="match status" value="1"/>
</dbReference>
<dbReference type="InterPro" id="IPR000917">
    <property type="entry name" value="Sulfatase_N"/>
</dbReference>
<evidence type="ECO:0000256" key="6">
    <source>
        <dbReference type="SAM" id="Phobius"/>
    </source>
</evidence>
<keyword evidence="4 6" id="KW-1133">Transmembrane helix</keyword>
<reference evidence="10" key="1">
    <citation type="submission" date="2016-10" db="EMBL/GenBank/DDBJ databases">
        <authorList>
            <person name="Varghese N."/>
            <person name="Submissions S."/>
        </authorList>
    </citation>
    <scope>NUCLEOTIDE SEQUENCE [LARGE SCALE GENOMIC DNA]</scope>
    <source>
        <strain evidence="10">ATCC 25963</strain>
    </source>
</reference>
<evidence type="ECO:0000256" key="4">
    <source>
        <dbReference type="ARBA" id="ARBA00022989"/>
    </source>
</evidence>
<feature type="transmembrane region" description="Helical" evidence="6">
    <location>
        <begin position="584"/>
        <end position="617"/>
    </location>
</feature>
<evidence type="ECO:0000313" key="9">
    <source>
        <dbReference type="EMBL" id="SFF16789.1"/>
    </source>
</evidence>
<evidence type="ECO:0000313" key="10">
    <source>
        <dbReference type="Proteomes" id="UP000199400"/>
    </source>
</evidence>
<dbReference type="Gene3D" id="3.40.720.10">
    <property type="entry name" value="Alkaline Phosphatase, subunit A"/>
    <property type="match status" value="1"/>
</dbReference>
<dbReference type="SUPFAM" id="SSF53649">
    <property type="entry name" value="Alkaline phosphatase-like"/>
    <property type="match status" value="1"/>
</dbReference>
<sequence length="1147" mass="120237">MSTRALLLAIGLAAGAAGEARAAPAWRLTGESTPRALAPGQRVGVRVTLQNLSRETWSEGQQDRLSYHWEAPDGAVLERDGARTRLPYPVAPGETVALTASFVAPAAAGRYVLRWALVREGAFWYDPPVGGGDAVAVDVGPAPGTWSIAQVDAPREVAAGARATARVRLCNTGANAWADELGDALSYHWLGGEGERLEGVRTRLPARVEPGGCVVLPAELRAPARPGPYTLVWQPVREGVAWYGPGSGAAAAEVQVGAPRDAFAALSLSLPPLQAGLPALAQLALENRGDETWLPGQGLKVSYVWTGPDGHVQEGIRTELPGPVEPGEVVELELRVRPPEAPGDYVLAPRLVREGEAWIAPERELAAAASVGPPALAWELVAADWPARLAASGSDAFTVTVRNTGAETWSPAAGDRLSYRWRGADGTPLQHEGMRTELPHAVAPGETATLAVRVAGPPRAGSYTLALAMVREQVRWFPPPTGGPSEHVVKVTLRAAWWQSALLLATAATVALARRRRPAPGSWRWAALDLVPALWLWAAMAGLGATFHELAAIDLWQGGRAAGIGAAAVPSLVVLLAPAAARPWLAFVLSLGTAVLLLADLLYMHVLGAIVPVQALFGAHQVGAIGASVRALLRPEYAWLAAAPLAGLVFACAWPRARAEARPGPRVRRRATLLGLAALLLGSLPIAVGLGGAMRSGLGSRVFSEQHNAGRFGVLGAHLFDVVRTVAGAIGQRSLAAEERAEIAAFFAARDRAAPPGFGLARGANLLVIQAEALQGWTIGATVAGQEITPFLNRLRGRALYYSSVVDITAQGMTSDAEYAILNSQYPLGQGAVAFLRAGNHFETVAHALKAAGYATLSAHPFKRGFWNRATLHPRYGFDRSLFDRELGPGPVIGWGLADEAFFARMLPELAAANKPFFAFLVTLSLHHPYDEFPPALRRLQLGALEGTSLGNYLHGIHHLDAALAELFAGLEATGLADSTAVAIYGDHDARLGVTPEIAALAGEPAGSPSLPLRLEKVPGFLVLPKGQVAGEVDAVGSHVDLAPTWLHYLGVPAPPAFVGRPLVPGRAGPGVAALPDGSAVGDGRLFAVAGRDIPPGGTCFAADGARIEREACTELVERARRALAVSRAIADHDLARALSSGTEPGP</sequence>
<dbReference type="STRING" id="54.SAMN02745121_07313"/>
<keyword evidence="10" id="KW-1185">Reference proteome</keyword>
<name>A0A1I2GIA4_9BACT</name>
<feature type="transmembrane region" description="Helical" evidence="6">
    <location>
        <begin position="495"/>
        <end position="513"/>
    </location>
</feature>
<keyword evidence="2" id="KW-1003">Cell membrane</keyword>
<evidence type="ECO:0000256" key="7">
    <source>
        <dbReference type="SAM" id="SignalP"/>
    </source>
</evidence>
<organism evidence="9 10">
    <name type="scientific">Nannocystis exedens</name>
    <dbReference type="NCBI Taxonomy" id="54"/>
    <lineage>
        <taxon>Bacteria</taxon>
        <taxon>Pseudomonadati</taxon>
        <taxon>Myxococcota</taxon>
        <taxon>Polyangia</taxon>
        <taxon>Nannocystales</taxon>
        <taxon>Nannocystaceae</taxon>
        <taxon>Nannocystis</taxon>
    </lineage>
</organism>
<evidence type="ECO:0000256" key="3">
    <source>
        <dbReference type="ARBA" id="ARBA00022692"/>
    </source>
</evidence>
<dbReference type="AlphaFoldDB" id="A0A1I2GIA4"/>
<keyword evidence="3 6" id="KW-0812">Transmembrane</keyword>
<feature type="chain" id="PRO_5011612308" evidence="7">
    <location>
        <begin position="23"/>
        <end position="1147"/>
    </location>
</feature>
<dbReference type="Pfam" id="PF00884">
    <property type="entry name" value="Sulfatase"/>
    <property type="match status" value="1"/>
</dbReference>
<dbReference type="RefSeq" id="WP_096328085.1">
    <property type="nucleotide sequence ID" value="NZ_FOMX01000032.1"/>
</dbReference>
<evidence type="ECO:0000259" key="8">
    <source>
        <dbReference type="Pfam" id="PF00884"/>
    </source>
</evidence>
<dbReference type="GO" id="GO:0016740">
    <property type="term" value="F:transferase activity"/>
    <property type="evidence" value="ECO:0007669"/>
    <property type="project" value="UniProtKB-KW"/>
</dbReference>
<evidence type="ECO:0000256" key="5">
    <source>
        <dbReference type="ARBA" id="ARBA00023136"/>
    </source>
</evidence>
<keyword evidence="9" id="KW-0808">Transferase</keyword>
<protein>
    <submittedName>
        <fullName evidence="9">Phosphoglycerol transferase MdoB</fullName>
    </submittedName>
</protein>
<feature type="transmembrane region" description="Helical" evidence="6">
    <location>
        <begin position="674"/>
        <end position="694"/>
    </location>
</feature>
<feature type="domain" description="Sulfatase N-terminal" evidence="8">
    <location>
        <begin position="765"/>
        <end position="1052"/>
    </location>
</feature>
<evidence type="ECO:0000256" key="1">
    <source>
        <dbReference type="ARBA" id="ARBA00004651"/>
    </source>
</evidence>
<dbReference type="OrthoDB" id="5363296at2"/>
<feature type="transmembrane region" description="Helical" evidence="6">
    <location>
        <begin position="559"/>
        <end position="577"/>
    </location>
</feature>
<dbReference type="InterPro" id="IPR017850">
    <property type="entry name" value="Alkaline_phosphatase_core_sf"/>
</dbReference>
<dbReference type="Proteomes" id="UP000199400">
    <property type="component" value="Unassembled WGS sequence"/>
</dbReference>
<gene>
    <name evidence="9" type="ORF">SAMN02745121_07313</name>
</gene>
<keyword evidence="5 6" id="KW-0472">Membrane</keyword>
<feature type="signal peptide" evidence="7">
    <location>
        <begin position="1"/>
        <end position="22"/>
    </location>
</feature>
<comment type="subcellular location">
    <subcellularLocation>
        <location evidence="1">Cell membrane</location>
        <topology evidence="1">Multi-pass membrane protein</topology>
    </subcellularLocation>
</comment>
<feature type="transmembrane region" description="Helical" evidence="6">
    <location>
        <begin position="525"/>
        <end position="547"/>
    </location>
</feature>
<dbReference type="GO" id="GO:0005886">
    <property type="term" value="C:plasma membrane"/>
    <property type="evidence" value="ECO:0007669"/>
    <property type="project" value="UniProtKB-SubCell"/>
</dbReference>
<accession>A0A1I2GIA4</accession>
<dbReference type="CDD" id="cd16015">
    <property type="entry name" value="LTA_synthase"/>
    <property type="match status" value="1"/>
</dbReference>
<proteinExistence type="predicted"/>
<dbReference type="EMBL" id="FOMX01000032">
    <property type="protein sequence ID" value="SFF16789.1"/>
    <property type="molecule type" value="Genomic_DNA"/>
</dbReference>
<dbReference type="Gene3D" id="2.60.40.10">
    <property type="entry name" value="Immunoglobulins"/>
    <property type="match status" value="4"/>
</dbReference>